<dbReference type="GO" id="GO:0008718">
    <property type="term" value="F:D-amino-acid dehydrogenase activity"/>
    <property type="evidence" value="ECO:0007669"/>
    <property type="project" value="TreeGrafter"/>
</dbReference>
<dbReference type="SUPFAM" id="SSF51905">
    <property type="entry name" value="FAD/NAD(P)-binding domain"/>
    <property type="match status" value="1"/>
</dbReference>
<dbReference type="Gene3D" id="3.50.50.60">
    <property type="entry name" value="FAD/NAD(P)-binding domain"/>
    <property type="match status" value="2"/>
</dbReference>
<dbReference type="AlphaFoldDB" id="A0A848GUZ2"/>
<gene>
    <name evidence="4" type="ORF">HHL11_01605</name>
</gene>
<dbReference type="Proteomes" id="UP000541185">
    <property type="component" value="Unassembled WGS sequence"/>
</dbReference>
<evidence type="ECO:0000313" key="4">
    <source>
        <dbReference type="EMBL" id="NML42425.1"/>
    </source>
</evidence>
<comment type="caution">
    <text evidence="4">The sequence shown here is derived from an EMBL/GenBank/DDBJ whole genome shotgun (WGS) entry which is preliminary data.</text>
</comment>
<evidence type="ECO:0000313" key="5">
    <source>
        <dbReference type="Proteomes" id="UP000541185"/>
    </source>
</evidence>
<reference evidence="4 5" key="1">
    <citation type="submission" date="2020-04" db="EMBL/GenBank/DDBJ databases">
        <title>Ramlibacter sp. G-1-2-2 isolated from soil.</title>
        <authorList>
            <person name="Dahal R.H."/>
        </authorList>
    </citation>
    <scope>NUCLEOTIDE SEQUENCE [LARGE SCALE GENOMIC DNA]</scope>
    <source>
        <strain evidence="4 5">G-1-2-2</strain>
    </source>
</reference>
<protein>
    <submittedName>
        <fullName evidence="4">D-amino acid dehydrogenase</fullName>
    </submittedName>
</protein>
<dbReference type="NCBIfam" id="NF001933">
    <property type="entry name" value="PRK00711.1"/>
    <property type="match status" value="1"/>
</dbReference>
<dbReference type="InterPro" id="IPR036188">
    <property type="entry name" value="FAD/NAD-bd_sf"/>
</dbReference>
<comment type="similarity">
    <text evidence="1">Belongs to the DadA oxidoreductase family.</text>
</comment>
<dbReference type="GO" id="GO:0055130">
    <property type="term" value="P:D-alanine catabolic process"/>
    <property type="evidence" value="ECO:0007669"/>
    <property type="project" value="TreeGrafter"/>
</dbReference>
<dbReference type="EMBL" id="JABBFX010000001">
    <property type="protein sequence ID" value="NML42425.1"/>
    <property type="molecule type" value="Genomic_DNA"/>
</dbReference>
<dbReference type="GO" id="GO:0005737">
    <property type="term" value="C:cytoplasm"/>
    <property type="evidence" value="ECO:0007669"/>
    <property type="project" value="TreeGrafter"/>
</dbReference>
<evidence type="ECO:0000256" key="1">
    <source>
        <dbReference type="ARBA" id="ARBA00009410"/>
    </source>
</evidence>
<feature type="domain" description="FAD dependent oxidoreductase" evidence="3">
    <location>
        <begin position="3"/>
        <end position="413"/>
    </location>
</feature>
<dbReference type="InterPro" id="IPR006076">
    <property type="entry name" value="FAD-dep_OxRdtase"/>
</dbReference>
<dbReference type="SUPFAM" id="SSF54373">
    <property type="entry name" value="FAD-linked reductases, C-terminal domain"/>
    <property type="match status" value="1"/>
</dbReference>
<evidence type="ECO:0000259" key="3">
    <source>
        <dbReference type="Pfam" id="PF01266"/>
    </source>
</evidence>
<dbReference type="PANTHER" id="PTHR13847">
    <property type="entry name" value="SARCOSINE DEHYDROGENASE-RELATED"/>
    <property type="match status" value="1"/>
</dbReference>
<dbReference type="RefSeq" id="WP_169416635.1">
    <property type="nucleotide sequence ID" value="NZ_JABBFX010000001.1"/>
</dbReference>
<evidence type="ECO:0000256" key="2">
    <source>
        <dbReference type="ARBA" id="ARBA00023002"/>
    </source>
</evidence>
<keyword evidence="2" id="KW-0560">Oxidoreductase</keyword>
<dbReference type="Gene3D" id="3.30.9.10">
    <property type="entry name" value="D-Amino Acid Oxidase, subunit A, domain 2"/>
    <property type="match status" value="1"/>
</dbReference>
<keyword evidence="5" id="KW-1185">Reference proteome</keyword>
<organism evidence="4 5">
    <name type="scientific">Ramlibacter agri</name>
    <dbReference type="NCBI Taxonomy" id="2728837"/>
    <lineage>
        <taxon>Bacteria</taxon>
        <taxon>Pseudomonadati</taxon>
        <taxon>Pseudomonadota</taxon>
        <taxon>Betaproteobacteria</taxon>
        <taxon>Burkholderiales</taxon>
        <taxon>Comamonadaceae</taxon>
        <taxon>Ramlibacter</taxon>
    </lineage>
</organism>
<dbReference type="GO" id="GO:0005886">
    <property type="term" value="C:plasma membrane"/>
    <property type="evidence" value="ECO:0007669"/>
    <property type="project" value="TreeGrafter"/>
</dbReference>
<name>A0A848GUZ2_9BURK</name>
<dbReference type="PANTHER" id="PTHR13847:SF280">
    <property type="entry name" value="D-AMINO ACID DEHYDROGENASE"/>
    <property type="match status" value="1"/>
</dbReference>
<dbReference type="Pfam" id="PF01266">
    <property type="entry name" value="DAO"/>
    <property type="match status" value="1"/>
</dbReference>
<sequence>MKTLVLGAGIIGISTAWHLAERGHEVIVVDRQPDAGLETSFANGAQISVSYCEPWANKHAPAKLVKWMFSKEAPLLFRPRLDWQQWRWGLAFLGQCNDAAFERNVQQLVALGNYSHAALKDVVSATGIEYQRLERGIAHFYTDQKAFDDAGSAAELMQKHGVNRKVVSRDELFAIEPTFRNFDRIVGGTFTASDESGDARVFTQKLAQLCAARGVQFLYGRDIERLETAAGTIAAVHVRDRATGVAQRLAADEVVVALGSYTAPLLRQVGVSLPIYPGKGYSATFKLKKPADAPFVSTIDDEVKVAMSRLGDTLRVAGTIEVSGWDATLNSAVSQARCRMLAERVEKILPGVCDTRLPEEGGDPQFWTGLRPATPTNIPYIGRTKVQGLWVNAGHGTLGWTHGAGSGKAMAELIGGRQPRMAFDFYGYGKGERRYEGALVNA</sequence>
<accession>A0A848GUZ2</accession>
<proteinExistence type="inferred from homology"/>